<dbReference type="CDD" id="cd17319">
    <property type="entry name" value="MFS_ExuT_GudP_like"/>
    <property type="match status" value="1"/>
</dbReference>
<feature type="transmembrane region" description="Helical" evidence="7">
    <location>
        <begin position="328"/>
        <end position="352"/>
    </location>
</feature>
<dbReference type="InterPro" id="IPR036259">
    <property type="entry name" value="MFS_trans_sf"/>
</dbReference>
<evidence type="ECO:0000256" key="1">
    <source>
        <dbReference type="ARBA" id="ARBA00004651"/>
    </source>
</evidence>
<keyword evidence="5 7" id="KW-0472">Membrane</keyword>
<feature type="transmembrane region" description="Helical" evidence="7">
    <location>
        <begin position="305"/>
        <end position="322"/>
    </location>
</feature>
<proteinExistence type="inferred from homology"/>
<keyword evidence="2" id="KW-1003">Cell membrane</keyword>
<dbReference type="InterPro" id="IPR020846">
    <property type="entry name" value="MFS_dom"/>
</dbReference>
<dbReference type="InterPro" id="IPR000849">
    <property type="entry name" value="Sugar_P_transporter"/>
</dbReference>
<comment type="caution">
    <text evidence="9">The sequence shown here is derived from an EMBL/GenBank/DDBJ whole genome shotgun (WGS) entry which is preliminary data.</text>
</comment>
<dbReference type="PROSITE" id="PS50850">
    <property type="entry name" value="MFS"/>
    <property type="match status" value="1"/>
</dbReference>
<comment type="subcellular location">
    <subcellularLocation>
        <location evidence="1">Cell membrane</location>
        <topology evidence="1">Multi-pass membrane protein</topology>
    </subcellularLocation>
</comment>
<feature type="transmembrane region" description="Helical" evidence="7">
    <location>
        <begin position="272"/>
        <end position="293"/>
    </location>
</feature>
<dbReference type="InterPro" id="IPR011701">
    <property type="entry name" value="MFS"/>
</dbReference>
<dbReference type="PANTHER" id="PTHR11662:SF399">
    <property type="entry name" value="FI19708P1-RELATED"/>
    <property type="match status" value="1"/>
</dbReference>
<evidence type="ECO:0000256" key="6">
    <source>
        <dbReference type="ARBA" id="ARBA00038514"/>
    </source>
</evidence>
<reference evidence="9" key="1">
    <citation type="journal article" date="2018" name="Genome Biol.">
        <title>SKESA: strategic k-mer extension for scrupulous assemblies.</title>
        <authorList>
            <person name="Souvorov A."/>
            <person name="Agarwala R."/>
            <person name="Lipman D.J."/>
        </authorList>
    </citation>
    <scope>NUCLEOTIDE SEQUENCE</scope>
    <source>
        <strain evidence="9">CAV1698</strain>
    </source>
</reference>
<name>A0A9C7QP09_CITAM</name>
<evidence type="ECO:0000313" key="9">
    <source>
        <dbReference type="EMBL" id="HCD1257697.1"/>
    </source>
</evidence>
<comment type="similarity">
    <text evidence="6">Belongs to the major facilitator superfamily. Phthalate permease family.</text>
</comment>
<evidence type="ECO:0000256" key="4">
    <source>
        <dbReference type="ARBA" id="ARBA00022989"/>
    </source>
</evidence>
<reference evidence="9" key="2">
    <citation type="submission" date="2022-05" db="EMBL/GenBank/DDBJ databases">
        <authorList>
            <consortium name="NCBI Pathogen Detection Project"/>
        </authorList>
    </citation>
    <scope>NUCLEOTIDE SEQUENCE</scope>
    <source>
        <strain evidence="9">CAV1698</strain>
    </source>
</reference>
<feature type="transmembrane region" description="Helical" evidence="7">
    <location>
        <begin position="78"/>
        <end position="97"/>
    </location>
</feature>
<dbReference type="EMBL" id="DACYAJ020000037">
    <property type="protein sequence ID" value="HCD1257697.1"/>
    <property type="molecule type" value="Genomic_DNA"/>
</dbReference>
<evidence type="ECO:0000259" key="8">
    <source>
        <dbReference type="PROSITE" id="PS50850"/>
    </source>
</evidence>
<protein>
    <submittedName>
        <fullName evidence="9">MFS transporter</fullName>
    </submittedName>
</protein>
<evidence type="ECO:0000256" key="3">
    <source>
        <dbReference type="ARBA" id="ARBA00022692"/>
    </source>
</evidence>
<keyword evidence="3 7" id="KW-0812">Transmembrane</keyword>
<dbReference type="PANTHER" id="PTHR11662">
    <property type="entry name" value="SOLUTE CARRIER FAMILY 17"/>
    <property type="match status" value="1"/>
</dbReference>
<gene>
    <name evidence="9" type="ORF">JD854_RS21895</name>
</gene>
<dbReference type="Pfam" id="PF07690">
    <property type="entry name" value="MFS_1"/>
    <property type="match status" value="1"/>
</dbReference>
<dbReference type="GO" id="GO:0005886">
    <property type="term" value="C:plasma membrane"/>
    <property type="evidence" value="ECO:0007669"/>
    <property type="project" value="UniProtKB-SubCell"/>
</dbReference>
<dbReference type="Proteomes" id="UP000862426">
    <property type="component" value="Unassembled WGS sequence"/>
</dbReference>
<accession>A0A9C7QP09</accession>
<evidence type="ECO:0000256" key="2">
    <source>
        <dbReference type="ARBA" id="ARBA00022475"/>
    </source>
</evidence>
<dbReference type="InterPro" id="IPR050382">
    <property type="entry name" value="MFS_Na/Anion_cotransporter"/>
</dbReference>
<dbReference type="GO" id="GO:0022857">
    <property type="term" value="F:transmembrane transporter activity"/>
    <property type="evidence" value="ECO:0007669"/>
    <property type="project" value="InterPro"/>
</dbReference>
<feature type="transmembrane region" description="Helical" evidence="7">
    <location>
        <begin position="364"/>
        <end position="386"/>
    </location>
</feature>
<evidence type="ECO:0000313" key="10">
    <source>
        <dbReference type="Proteomes" id="UP000862426"/>
    </source>
</evidence>
<dbReference type="SUPFAM" id="SSF103473">
    <property type="entry name" value="MFS general substrate transporter"/>
    <property type="match status" value="1"/>
</dbReference>
<feature type="transmembrane region" description="Helical" evidence="7">
    <location>
        <begin position="231"/>
        <end position="252"/>
    </location>
</feature>
<feature type="transmembrane region" description="Helical" evidence="7">
    <location>
        <begin position="46"/>
        <end position="66"/>
    </location>
</feature>
<dbReference type="Gene3D" id="1.20.1250.20">
    <property type="entry name" value="MFS general substrate transporter like domains"/>
    <property type="match status" value="2"/>
</dbReference>
<feature type="transmembrane region" description="Helical" evidence="7">
    <location>
        <begin position="163"/>
        <end position="182"/>
    </location>
</feature>
<organism evidence="9 10">
    <name type="scientific">Citrobacter amalonaticus</name>
    <dbReference type="NCBI Taxonomy" id="35703"/>
    <lineage>
        <taxon>Bacteria</taxon>
        <taxon>Pseudomonadati</taxon>
        <taxon>Pseudomonadota</taxon>
        <taxon>Gammaproteobacteria</taxon>
        <taxon>Enterobacterales</taxon>
        <taxon>Enterobacteriaceae</taxon>
        <taxon>Citrobacter</taxon>
    </lineage>
</organism>
<evidence type="ECO:0000256" key="7">
    <source>
        <dbReference type="SAM" id="Phobius"/>
    </source>
</evidence>
<dbReference type="PIRSF" id="PIRSF002808">
    <property type="entry name" value="Hexose_phosphate_transp"/>
    <property type="match status" value="1"/>
</dbReference>
<dbReference type="AlphaFoldDB" id="A0A9C7QP09"/>
<sequence>MNTQFRRVILVMLTLAMIINYLDRSALAYAMPFITQDFHLTPEEKGIIFGSFSIGYALFNFIGGVLADKFGPKRVFTWSMSIWSIICGLTAGCFNFWTMFIARAFFGAGEGPISTTANKVVNNWFPLNERARAVGINQAGGPLGGAISGPIVGFLCITFNWRISFVIIAFIGITWAIIWALIATDRPRDNKRVSADEAKLIEGDEEVLIPDAEPGGAPAPSMWSAILQPSILATALSLFCFNYVLFFFMNWFPTFLVDTTGISLKDMSLVGVLPWVAGTLGYVSGGFIIDFIYRKTGKQLFSRKVVLVTCFGICSVCVGLISQTQTAMGAVALMTIAFGFMQIAAPAYWTLIQDAAPKEYVGSAGGLMHGLANISGIVAPTVTGFIVGSGSYAAAFILAGCLGVLGATVVALFVKKAAQRDGHKSLA</sequence>
<evidence type="ECO:0000256" key="5">
    <source>
        <dbReference type="ARBA" id="ARBA00023136"/>
    </source>
</evidence>
<feature type="domain" description="Major facilitator superfamily (MFS) profile" evidence="8">
    <location>
        <begin position="9"/>
        <end position="418"/>
    </location>
</feature>
<feature type="transmembrane region" description="Helical" evidence="7">
    <location>
        <begin position="392"/>
        <end position="414"/>
    </location>
</feature>
<keyword evidence="4 7" id="KW-1133">Transmembrane helix</keyword>